<dbReference type="GO" id="GO:0000160">
    <property type="term" value="P:phosphorelay signal transduction system"/>
    <property type="evidence" value="ECO:0007669"/>
    <property type="project" value="InterPro"/>
</dbReference>
<dbReference type="SUPFAM" id="SSF47226">
    <property type="entry name" value="Histidine-containing phosphotransfer domain, HPT domain"/>
    <property type="match status" value="1"/>
</dbReference>
<reference evidence="1" key="1">
    <citation type="journal article" date="2020" name="mSystems">
        <title>Genome- and Community-Level Interaction Insights into Carbon Utilization and Element Cycling Functions of Hydrothermarchaeota in Hydrothermal Sediment.</title>
        <authorList>
            <person name="Zhou Z."/>
            <person name="Liu Y."/>
            <person name="Xu W."/>
            <person name="Pan J."/>
            <person name="Luo Z.H."/>
            <person name="Li M."/>
        </authorList>
    </citation>
    <scope>NUCLEOTIDE SEQUENCE [LARGE SCALE GENOMIC DNA]</scope>
    <source>
        <strain evidence="1">HyVt-493</strain>
    </source>
</reference>
<sequence>MEVKNSSRREADMSPIKHMILNDCGEYALNAKTSNQEILKNLEKVMTSLGRTKADNFLLTAFHLLQESVERLYLSIETNDASSCAHYAHKLRGSSNLYGSKLLKELLLEFIEQPVISIGNLDKCKRLVCEFELVLSILKSKIIVIILNKK</sequence>
<dbReference type="EMBL" id="DRMS01000051">
    <property type="protein sequence ID" value="HFC91438.1"/>
    <property type="molecule type" value="Genomic_DNA"/>
</dbReference>
<accession>A0A7V2T153</accession>
<comment type="caution">
    <text evidence="1">The sequence shown here is derived from an EMBL/GenBank/DDBJ whole genome shotgun (WGS) entry which is preliminary data.</text>
</comment>
<proteinExistence type="predicted"/>
<dbReference type="AlphaFoldDB" id="A0A7V2T153"/>
<name>A0A7V2T153_LEUMU</name>
<dbReference type="Gene3D" id="1.20.120.160">
    <property type="entry name" value="HPT domain"/>
    <property type="match status" value="1"/>
</dbReference>
<dbReference type="Proteomes" id="UP000885750">
    <property type="component" value="Unassembled WGS sequence"/>
</dbReference>
<evidence type="ECO:0008006" key="2">
    <source>
        <dbReference type="Google" id="ProtNLM"/>
    </source>
</evidence>
<dbReference type="InterPro" id="IPR036641">
    <property type="entry name" value="HPT_dom_sf"/>
</dbReference>
<evidence type="ECO:0000313" key="1">
    <source>
        <dbReference type="EMBL" id="HFC91438.1"/>
    </source>
</evidence>
<organism evidence="1">
    <name type="scientific">Leucothrix mucor</name>
    <dbReference type="NCBI Taxonomy" id="45248"/>
    <lineage>
        <taxon>Bacteria</taxon>
        <taxon>Pseudomonadati</taxon>
        <taxon>Pseudomonadota</taxon>
        <taxon>Gammaproteobacteria</taxon>
        <taxon>Thiotrichales</taxon>
        <taxon>Thiotrichaceae</taxon>
        <taxon>Leucothrix</taxon>
    </lineage>
</organism>
<gene>
    <name evidence="1" type="ORF">ENJ51_01350</name>
</gene>
<protein>
    <recommendedName>
        <fullName evidence="2">HPt domain-containing protein</fullName>
    </recommendedName>
</protein>